<protein>
    <submittedName>
        <fullName evidence="1">Uncharacterized protein</fullName>
    </submittedName>
</protein>
<dbReference type="GeneID" id="92083578"/>
<proteinExistence type="predicted"/>
<organism evidence="1 2">
    <name type="scientific">Apiospora aurea</name>
    <dbReference type="NCBI Taxonomy" id="335848"/>
    <lineage>
        <taxon>Eukaryota</taxon>
        <taxon>Fungi</taxon>
        <taxon>Dikarya</taxon>
        <taxon>Ascomycota</taxon>
        <taxon>Pezizomycotina</taxon>
        <taxon>Sordariomycetes</taxon>
        <taxon>Xylariomycetidae</taxon>
        <taxon>Amphisphaeriales</taxon>
        <taxon>Apiosporaceae</taxon>
        <taxon>Apiospora</taxon>
    </lineage>
</organism>
<reference evidence="1 2" key="1">
    <citation type="submission" date="2023-01" db="EMBL/GenBank/DDBJ databases">
        <title>Analysis of 21 Apiospora genomes using comparative genomics revels a genus with tremendous synthesis potential of carbohydrate active enzymes and secondary metabolites.</title>
        <authorList>
            <person name="Sorensen T."/>
        </authorList>
    </citation>
    <scope>NUCLEOTIDE SEQUENCE [LARGE SCALE GENOMIC DNA]</scope>
    <source>
        <strain evidence="1 2">CBS 24483</strain>
    </source>
</reference>
<dbReference type="EMBL" id="JAQQWE010000010">
    <property type="protein sequence ID" value="KAK7937426.1"/>
    <property type="molecule type" value="Genomic_DNA"/>
</dbReference>
<accession>A0ABR1PSJ8</accession>
<evidence type="ECO:0000313" key="2">
    <source>
        <dbReference type="Proteomes" id="UP001391051"/>
    </source>
</evidence>
<sequence length="136" mass="15686">MNSSLAKMQIPESLAAPLYFDEDRLTTTNIIPKFVLIELHIDPLSHDITTSFGNCIKLWALYPPTDANVRLFLQSRHIMNNFVHMANRLEGGEFCITTEKYVKWSREYIALGRSIVDHIYEPSRWGSCIQTLRLGE</sequence>
<keyword evidence="2" id="KW-1185">Reference proteome</keyword>
<evidence type="ECO:0000313" key="1">
    <source>
        <dbReference type="EMBL" id="KAK7937426.1"/>
    </source>
</evidence>
<dbReference type="RefSeq" id="XP_066692754.1">
    <property type="nucleotide sequence ID" value="XM_066850516.1"/>
</dbReference>
<name>A0ABR1PSJ8_9PEZI</name>
<comment type="caution">
    <text evidence="1">The sequence shown here is derived from an EMBL/GenBank/DDBJ whole genome shotgun (WGS) entry which is preliminary data.</text>
</comment>
<gene>
    <name evidence="1" type="ORF">PG986_014294</name>
</gene>
<dbReference type="Proteomes" id="UP001391051">
    <property type="component" value="Unassembled WGS sequence"/>
</dbReference>